<dbReference type="SUPFAM" id="SSF69572">
    <property type="entry name" value="Activating enzymes of the ubiquitin-like proteins"/>
    <property type="match status" value="1"/>
</dbReference>
<reference evidence="2 3" key="1">
    <citation type="submission" date="2019-05" db="EMBL/GenBank/DDBJ databases">
        <title>Marivita sp. nov. isolated from sea sediment.</title>
        <authorList>
            <person name="Kim W."/>
        </authorList>
    </citation>
    <scope>NUCLEOTIDE SEQUENCE [LARGE SCALE GENOMIC DNA]</scope>
    <source>
        <strain evidence="2 3">CAU 1492</strain>
    </source>
</reference>
<sequence>MSRYSRQTVLPEVGPSGQARLARARVLVIGAGGLGATLLPQLAGAGVGKIDVVDADTVSLSNLHRQTLFRMDHIGQPKAQVACAELRRLNPEVQVTPHIRRADPPALRDLLQGVDMTIDAADSFALSYALSDLCLARGIPMISASVLRREGYVGGFCGTAPSLRALFPDLPDTLGSCDTAGVMGPAVAMLGALQAQMALSVLLGHVPSALGQLMRCDLATWRVASLRFDGAPEPAAPGPAILGLSEITEAHDVYDLRDETEAPDPAHPKAQRLLPDEMPRFRPAPGRQTVFACTSGLRAWRAVRALPETDQPAVAILAAGAA</sequence>
<evidence type="ECO:0000259" key="1">
    <source>
        <dbReference type="Pfam" id="PF00899"/>
    </source>
</evidence>
<feature type="domain" description="THIF-type NAD/FAD binding fold" evidence="1">
    <location>
        <begin position="4"/>
        <end position="228"/>
    </location>
</feature>
<dbReference type="RefSeq" id="WP_138863375.1">
    <property type="nucleotide sequence ID" value="NZ_VCPC01000002.1"/>
</dbReference>
<evidence type="ECO:0000313" key="3">
    <source>
        <dbReference type="Proteomes" id="UP001191082"/>
    </source>
</evidence>
<protein>
    <submittedName>
        <fullName evidence="2">HesA/MoeB/ThiF family protein</fullName>
    </submittedName>
</protein>
<name>A0ABY2X9X9_9RHOB</name>
<keyword evidence="3" id="KW-1185">Reference proteome</keyword>
<dbReference type="PANTHER" id="PTHR10953">
    <property type="entry name" value="UBIQUITIN-ACTIVATING ENZYME E1"/>
    <property type="match status" value="1"/>
</dbReference>
<gene>
    <name evidence="2" type="ORF">FGK64_08420</name>
</gene>
<dbReference type="CDD" id="cd00757">
    <property type="entry name" value="ThiF_MoeB_HesA_family"/>
    <property type="match status" value="1"/>
</dbReference>
<dbReference type="Proteomes" id="UP001191082">
    <property type="component" value="Unassembled WGS sequence"/>
</dbReference>
<evidence type="ECO:0000313" key="2">
    <source>
        <dbReference type="EMBL" id="TMV12820.1"/>
    </source>
</evidence>
<dbReference type="InterPro" id="IPR035985">
    <property type="entry name" value="Ubiquitin-activating_enz"/>
</dbReference>
<dbReference type="PANTHER" id="PTHR10953:SF102">
    <property type="entry name" value="ADENYLYLTRANSFERASE AND SULFURTRANSFERASE MOCS3"/>
    <property type="match status" value="1"/>
</dbReference>
<accession>A0ABY2X9X9</accession>
<dbReference type="InterPro" id="IPR000594">
    <property type="entry name" value="ThiF_NAD_FAD-bd"/>
</dbReference>
<dbReference type="Gene3D" id="3.40.50.720">
    <property type="entry name" value="NAD(P)-binding Rossmann-like Domain"/>
    <property type="match status" value="1"/>
</dbReference>
<proteinExistence type="predicted"/>
<dbReference type="InterPro" id="IPR045886">
    <property type="entry name" value="ThiF/MoeB/HesA"/>
</dbReference>
<dbReference type="EMBL" id="VCPC01000002">
    <property type="protein sequence ID" value="TMV12820.1"/>
    <property type="molecule type" value="Genomic_DNA"/>
</dbReference>
<organism evidence="2 3">
    <name type="scientific">Arenibacterium halophilum</name>
    <dbReference type="NCBI Taxonomy" id="2583821"/>
    <lineage>
        <taxon>Bacteria</taxon>
        <taxon>Pseudomonadati</taxon>
        <taxon>Pseudomonadota</taxon>
        <taxon>Alphaproteobacteria</taxon>
        <taxon>Rhodobacterales</taxon>
        <taxon>Paracoccaceae</taxon>
        <taxon>Arenibacterium</taxon>
    </lineage>
</organism>
<dbReference type="Pfam" id="PF00899">
    <property type="entry name" value="ThiF"/>
    <property type="match status" value="1"/>
</dbReference>
<comment type="caution">
    <text evidence="2">The sequence shown here is derived from an EMBL/GenBank/DDBJ whole genome shotgun (WGS) entry which is preliminary data.</text>
</comment>